<organism evidence="3 4">
    <name type="scientific">Hexamita inflata</name>
    <dbReference type="NCBI Taxonomy" id="28002"/>
    <lineage>
        <taxon>Eukaryota</taxon>
        <taxon>Metamonada</taxon>
        <taxon>Diplomonadida</taxon>
        <taxon>Hexamitidae</taxon>
        <taxon>Hexamitinae</taxon>
        <taxon>Hexamita</taxon>
    </lineage>
</organism>
<gene>
    <name evidence="3" type="ORF">HINF_LOCUS31436</name>
</gene>
<dbReference type="InterPro" id="IPR050836">
    <property type="entry name" value="SDS22/Internalin_LRR"/>
</dbReference>
<dbReference type="EMBL" id="CAXDID020000105">
    <property type="protein sequence ID" value="CAL6027668.1"/>
    <property type="molecule type" value="Genomic_DNA"/>
</dbReference>
<sequence>MGECGLTDISWLQKLCNLKNLSLQNNKKISQLEIPFTFNSIERLNLSYCSFKQISFIKAFVNLKELFLSENYGVEITPLKNLTQLIKLELQYCGLNSINALIPLVNLKELNLSKNKKLNDITALQHLTKLTNIYLAECCLEDIIVLQELINLKQLDLTFNFIIYADSLKNLTNLQQLQIQSNLIQDFSAIMNHPNFNRYIISDQEIPTDNQKSFAYKMKCVDDQILLLRQIQKYRPRQKIAVCMEQVSNSLNKYFKSAVSFVLQIQALFELESRVQSWQ</sequence>
<keyword evidence="4" id="KW-1185">Reference proteome</keyword>
<keyword evidence="2" id="KW-0677">Repeat</keyword>
<dbReference type="PANTHER" id="PTHR46652:SF3">
    <property type="entry name" value="LEUCINE-RICH REPEAT-CONTAINING PROTEIN 9"/>
    <property type="match status" value="1"/>
</dbReference>
<reference evidence="3 4" key="1">
    <citation type="submission" date="2024-07" db="EMBL/GenBank/DDBJ databases">
        <authorList>
            <person name="Akdeniz Z."/>
        </authorList>
    </citation>
    <scope>NUCLEOTIDE SEQUENCE [LARGE SCALE GENOMIC DNA]</scope>
</reference>
<evidence type="ECO:0000256" key="1">
    <source>
        <dbReference type="ARBA" id="ARBA00022614"/>
    </source>
</evidence>
<dbReference type="Gene3D" id="3.80.10.10">
    <property type="entry name" value="Ribonuclease Inhibitor"/>
    <property type="match status" value="1"/>
</dbReference>
<comment type="caution">
    <text evidence="3">The sequence shown here is derived from an EMBL/GenBank/DDBJ whole genome shotgun (WGS) entry which is preliminary data.</text>
</comment>
<dbReference type="SUPFAM" id="SSF52058">
    <property type="entry name" value="L domain-like"/>
    <property type="match status" value="1"/>
</dbReference>
<dbReference type="InterPro" id="IPR032675">
    <property type="entry name" value="LRR_dom_sf"/>
</dbReference>
<dbReference type="Proteomes" id="UP001642409">
    <property type="component" value="Unassembled WGS sequence"/>
</dbReference>
<dbReference type="PANTHER" id="PTHR46652">
    <property type="entry name" value="LEUCINE-RICH REPEAT AND IQ DOMAIN-CONTAINING PROTEIN 1-RELATED"/>
    <property type="match status" value="1"/>
</dbReference>
<name>A0ABP1J0D5_9EUKA</name>
<proteinExistence type="predicted"/>
<evidence type="ECO:0000256" key="2">
    <source>
        <dbReference type="ARBA" id="ARBA00022737"/>
    </source>
</evidence>
<evidence type="ECO:0000313" key="4">
    <source>
        <dbReference type="Proteomes" id="UP001642409"/>
    </source>
</evidence>
<protein>
    <submittedName>
        <fullName evidence="3">Leucine-rich_repeat (LRR) protein</fullName>
    </submittedName>
</protein>
<keyword evidence="1" id="KW-0433">Leucine-rich repeat</keyword>
<accession>A0ABP1J0D5</accession>
<dbReference type="InterPro" id="IPR001611">
    <property type="entry name" value="Leu-rich_rpt"/>
</dbReference>
<dbReference type="PROSITE" id="PS51450">
    <property type="entry name" value="LRR"/>
    <property type="match status" value="2"/>
</dbReference>
<evidence type="ECO:0000313" key="3">
    <source>
        <dbReference type="EMBL" id="CAL6027668.1"/>
    </source>
</evidence>